<accession>A0ABU7YY56</accession>
<dbReference type="RefSeq" id="WP_332616302.1">
    <property type="nucleotide sequence ID" value="NZ_JAXGFP010000003.1"/>
</dbReference>
<dbReference type="EMBL" id="JAXGFP010000003">
    <property type="protein sequence ID" value="MEG3183903.1"/>
    <property type="molecule type" value="Genomic_DNA"/>
</dbReference>
<sequence length="199" mass="21017">MTHKIKPDMAPVRSKRSRNLKLVLMAATVPVALAGCESEPTGTVLSSVDQCKTQTSVPVEQCTAAYEKALAEHRKLAPRFDSQVQCNEQFGSCEVVQTGSSQSYVPPMGGFLLGYALASATRGGMYPYYVGGVSPLYRDYRSGRYLKPNGDSVSRGLGTVTGRRGNTALPARAMTISRSGFGSSASARGGFGSSRGFGG</sequence>
<protein>
    <submittedName>
        <fullName evidence="2">DUF1190 domain-containing protein</fullName>
    </submittedName>
</protein>
<feature type="signal peptide" evidence="1">
    <location>
        <begin position="1"/>
        <end position="34"/>
    </location>
</feature>
<feature type="chain" id="PRO_5046041461" evidence="1">
    <location>
        <begin position="35"/>
        <end position="199"/>
    </location>
</feature>
<reference evidence="2 3" key="1">
    <citation type="journal article" date="2016" name="Int. J. Syst. Evol. Microbiol.">
        <title>Lysobacter erysipheiresistens sp. nov., an antagonist of powdery mildew, isolated from tobacco-cultivated soil.</title>
        <authorList>
            <person name="Xie B."/>
            <person name="Li T."/>
            <person name="Lin X."/>
            <person name="Wang C.J."/>
            <person name="Chen Y.J."/>
            <person name="Liu W.J."/>
            <person name="Zhao Z.W."/>
        </authorList>
    </citation>
    <scope>NUCLEOTIDE SEQUENCE [LARGE SCALE GENOMIC DNA]</scope>
    <source>
        <strain evidence="2 3">RS-LYSO-3</strain>
    </source>
</reference>
<proteinExistence type="predicted"/>
<evidence type="ECO:0000313" key="3">
    <source>
        <dbReference type="Proteomes" id="UP001355056"/>
    </source>
</evidence>
<dbReference type="Proteomes" id="UP001355056">
    <property type="component" value="Unassembled WGS sequence"/>
</dbReference>
<dbReference type="Pfam" id="PF06693">
    <property type="entry name" value="DUF1190"/>
    <property type="match status" value="1"/>
</dbReference>
<name>A0ABU7YY56_9GAMM</name>
<keyword evidence="1" id="KW-0732">Signal</keyword>
<evidence type="ECO:0000256" key="1">
    <source>
        <dbReference type="SAM" id="SignalP"/>
    </source>
</evidence>
<comment type="caution">
    <text evidence="2">The sequence shown here is derived from an EMBL/GenBank/DDBJ whole genome shotgun (WGS) entry which is preliminary data.</text>
</comment>
<dbReference type="InterPro" id="IPR009576">
    <property type="entry name" value="Biofilm_formation_YgiB"/>
</dbReference>
<gene>
    <name evidence="2" type="ORF">SNE34_07755</name>
</gene>
<evidence type="ECO:0000313" key="2">
    <source>
        <dbReference type="EMBL" id="MEG3183903.1"/>
    </source>
</evidence>
<organism evidence="2 3">
    <name type="scientific">Novilysobacter erysipheiresistens</name>
    <dbReference type="NCBI Taxonomy" id="1749332"/>
    <lineage>
        <taxon>Bacteria</taxon>
        <taxon>Pseudomonadati</taxon>
        <taxon>Pseudomonadota</taxon>
        <taxon>Gammaproteobacteria</taxon>
        <taxon>Lysobacterales</taxon>
        <taxon>Lysobacteraceae</taxon>
        <taxon>Novilysobacter</taxon>
    </lineage>
</organism>
<keyword evidence="3" id="KW-1185">Reference proteome</keyword>